<dbReference type="KEGG" id="eci:UTI89_C4290"/>
<feature type="transmembrane region" description="Helical" evidence="1">
    <location>
        <begin position="207"/>
        <end position="226"/>
    </location>
</feature>
<proteinExistence type="predicted"/>
<name>Q1R4J7_ECOUT</name>
<organism evidence="2 3">
    <name type="scientific">Escherichia coli (strain UTI89 / UPEC)</name>
    <dbReference type="NCBI Taxonomy" id="364106"/>
    <lineage>
        <taxon>Bacteria</taxon>
        <taxon>Pseudomonadati</taxon>
        <taxon>Pseudomonadota</taxon>
        <taxon>Gammaproteobacteria</taxon>
        <taxon>Enterobacterales</taxon>
        <taxon>Enterobacteriaceae</taxon>
        <taxon>Escherichia</taxon>
    </lineage>
</organism>
<dbReference type="EMBL" id="CP000243">
    <property type="protein sequence ID" value="ABE09717.1"/>
    <property type="molecule type" value="Genomic_DNA"/>
</dbReference>
<gene>
    <name evidence="2" type="ordered locus">UTI89_C4290</name>
</gene>
<keyword evidence="1" id="KW-0812">Transmembrane</keyword>
<reference evidence="2 3" key="1">
    <citation type="journal article" date="2006" name="Proc. Natl. Acad. Sci. U.S.A.">
        <title>Identification of genes subject to positive selection in uropathogenic strains of Escherichia coli: a comparative genomics approach.</title>
        <authorList>
            <person name="Chen S.L."/>
            <person name="Hung C.S."/>
            <person name="Xu J."/>
            <person name="Reigstad C.S."/>
            <person name="Magrini V."/>
            <person name="Sabo A."/>
            <person name="Blasiar D."/>
            <person name="Bieri T."/>
            <person name="Meyer R.R."/>
            <person name="Ozersky P."/>
            <person name="Armstrong J.R."/>
            <person name="Fulton R.S."/>
            <person name="Latreille J.P."/>
            <person name="Spieth J."/>
            <person name="Hooton T.M."/>
            <person name="Mardis E.R."/>
            <person name="Hultgren S.J."/>
            <person name="Gordon J.I."/>
        </authorList>
    </citation>
    <scope>NUCLEOTIDE SEQUENCE [LARGE SCALE GENOMIC DNA]</scope>
    <source>
        <strain evidence="3">UTI89 / UPEC</strain>
    </source>
</reference>
<accession>Q1R4J7</accession>
<protein>
    <submittedName>
        <fullName evidence="2">Uncharacterized protein</fullName>
    </submittedName>
</protein>
<keyword evidence="1" id="KW-1133">Transmembrane helix</keyword>
<dbReference type="Proteomes" id="UP000001952">
    <property type="component" value="Chromosome"/>
</dbReference>
<sequence length="245" mass="27146">MFTQCGSGNDVYLSGSLTHGTQVNKLLQNIRERVKTTIFSHYPNQVLTVFVQLLTTNCDKRLGERFWRKRAREKLCHLFVFGYLGGKRQHVLPAFYTLVFDGKVKSCFGVGASYRNKFRHQPLPPYSSATSLSTMSLLAASSTERSMIFSAPATARIATCLRSSSRARLRSASISACAWATILVRSCSASAFASSRICERRLLACSMITWASAFAFFSWSVALAFARSRSLCARSAEARPSAISF</sequence>
<evidence type="ECO:0000313" key="3">
    <source>
        <dbReference type="Proteomes" id="UP000001952"/>
    </source>
</evidence>
<evidence type="ECO:0000256" key="1">
    <source>
        <dbReference type="SAM" id="Phobius"/>
    </source>
</evidence>
<evidence type="ECO:0000313" key="2">
    <source>
        <dbReference type="EMBL" id="ABE09717.1"/>
    </source>
</evidence>
<keyword evidence="1" id="KW-0472">Membrane</keyword>
<dbReference type="HOGENOM" id="CLU_107951_0_0_6"/>
<dbReference type="AlphaFoldDB" id="Q1R4J7"/>